<feature type="coiled-coil region" evidence="1">
    <location>
        <begin position="17"/>
        <end position="44"/>
    </location>
</feature>
<organism evidence="3 4">
    <name type="scientific">Tannerella sp. oral taxon BU063 isolate Cell 2</name>
    <dbReference type="NCBI Taxonomy" id="1411148"/>
    <lineage>
        <taxon>Bacteria</taxon>
        <taxon>Pseudomonadati</taxon>
        <taxon>Bacteroidota</taxon>
        <taxon>Bacteroidia</taxon>
        <taxon>Bacteroidales</taxon>
        <taxon>Tannerellaceae</taxon>
        <taxon>Tannerella</taxon>
    </lineage>
</organism>
<keyword evidence="1" id="KW-0175">Coiled coil</keyword>
<comment type="caution">
    <text evidence="3">The sequence shown here is derived from an EMBL/GenBank/DDBJ whole genome shotgun (WGS) entry which is preliminary data.</text>
</comment>
<accession>W2C754</accession>
<protein>
    <submittedName>
        <fullName evidence="3">Uncharacterized protein</fullName>
    </submittedName>
</protein>
<sequence length="179" mass="20496">MRKSIIVVLATLVFAVIHAQDKKIQQIRKDYNELKASIAQLTSSGSAGSGLLCVTLDNNPYGASYPAVGSYHTTTQFYYEPYEGRAPQLRMAIEHYAAANQKMYTEVLYRENRPAFVFLKNNYDGDDDRRLYLEGDQIIQYSENNAVKPYPSDDDRRTNLIDYAEVLLKQFKAIKGYDR</sequence>
<dbReference type="AlphaFoldDB" id="W2C754"/>
<evidence type="ECO:0000256" key="1">
    <source>
        <dbReference type="SAM" id="Coils"/>
    </source>
</evidence>
<keyword evidence="2" id="KW-0732">Signal</keyword>
<dbReference type="EMBL" id="AYUF01000369">
    <property type="protein sequence ID" value="ETK02281.1"/>
    <property type="molecule type" value="Genomic_DNA"/>
</dbReference>
<evidence type="ECO:0000313" key="3">
    <source>
        <dbReference type="EMBL" id="ETK02281.1"/>
    </source>
</evidence>
<reference evidence="3 4" key="1">
    <citation type="submission" date="2013-11" db="EMBL/GenBank/DDBJ databases">
        <title>Single cell genomics of uncultured Tannerella BU063 (oral taxon 286).</title>
        <authorList>
            <person name="Beall C.J."/>
            <person name="Campbell A.G."/>
            <person name="Griffen A.L."/>
            <person name="Podar M."/>
            <person name="Leys E.J."/>
        </authorList>
    </citation>
    <scope>NUCLEOTIDE SEQUENCE [LARGE SCALE GENOMIC DNA]</scope>
    <source>
        <strain evidence="3">Cell 2</strain>
    </source>
</reference>
<gene>
    <name evidence="3" type="ORF">N425_05050</name>
</gene>
<name>W2C754_9BACT</name>
<dbReference type="PATRIC" id="fig|1411148.3.peg.723"/>
<dbReference type="Proteomes" id="UP000018837">
    <property type="component" value="Unassembled WGS sequence"/>
</dbReference>
<feature type="chain" id="PRO_5004813482" evidence="2">
    <location>
        <begin position="20"/>
        <end position="179"/>
    </location>
</feature>
<proteinExistence type="predicted"/>
<evidence type="ECO:0000256" key="2">
    <source>
        <dbReference type="SAM" id="SignalP"/>
    </source>
</evidence>
<feature type="signal peptide" evidence="2">
    <location>
        <begin position="1"/>
        <end position="19"/>
    </location>
</feature>
<evidence type="ECO:0000313" key="4">
    <source>
        <dbReference type="Proteomes" id="UP000018837"/>
    </source>
</evidence>